<gene>
    <name evidence="1" type="ORF">AMTR_s00014p00230270</name>
</gene>
<evidence type="ECO:0000313" key="1">
    <source>
        <dbReference type="EMBL" id="ERN09167.1"/>
    </source>
</evidence>
<dbReference type="HOGENOM" id="CLU_2834524_0_0_1"/>
<dbReference type="EMBL" id="KI393051">
    <property type="protein sequence ID" value="ERN09167.1"/>
    <property type="molecule type" value="Genomic_DNA"/>
</dbReference>
<dbReference type="AlphaFoldDB" id="W1PGR1"/>
<keyword evidence="2" id="KW-1185">Reference proteome</keyword>
<organism evidence="1 2">
    <name type="scientific">Amborella trichopoda</name>
    <dbReference type="NCBI Taxonomy" id="13333"/>
    <lineage>
        <taxon>Eukaryota</taxon>
        <taxon>Viridiplantae</taxon>
        <taxon>Streptophyta</taxon>
        <taxon>Embryophyta</taxon>
        <taxon>Tracheophyta</taxon>
        <taxon>Spermatophyta</taxon>
        <taxon>Magnoliopsida</taxon>
        <taxon>Amborellales</taxon>
        <taxon>Amborellaceae</taxon>
        <taxon>Amborella</taxon>
    </lineage>
</organism>
<accession>W1PGR1</accession>
<name>W1PGR1_AMBTC</name>
<protein>
    <submittedName>
        <fullName evidence="1">Uncharacterized protein</fullName>
    </submittedName>
</protein>
<dbReference type="Proteomes" id="UP000017836">
    <property type="component" value="Unassembled WGS sequence"/>
</dbReference>
<dbReference type="Gramene" id="ERN09167">
    <property type="protein sequence ID" value="ERN09167"/>
    <property type="gene ID" value="AMTR_s00014p00230270"/>
</dbReference>
<evidence type="ECO:0000313" key="2">
    <source>
        <dbReference type="Proteomes" id="UP000017836"/>
    </source>
</evidence>
<sequence>MEATESFFEVGEKKLAGVKRGHELDSKKGEEVGGVLSSMRLVVDKEAFSIAISVEERWGSILQPAA</sequence>
<reference evidence="2" key="1">
    <citation type="journal article" date="2013" name="Science">
        <title>The Amborella genome and the evolution of flowering plants.</title>
        <authorList>
            <consortium name="Amborella Genome Project"/>
        </authorList>
    </citation>
    <scope>NUCLEOTIDE SEQUENCE [LARGE SCALE GENOMIC DNA]</scope>
</reference>
<proteinExistence type="predicted"/>